<dbReference type="AlphaFoldDB" id="A0A9D1HX33"/>
<dbReference type="GO" id="GO:0003700">
    <property type="term" value="F:DNA-binding transcription factor activity"/>
    <property type="evidence" value="ECO:0007669"/>
    <property type="project" value="InterPro"/>
</dbReference>
<dbReference type="EMBL" id="DVMQ01000011">
    <property type="protein sequence ID" value="HIU23912.1"/>
    <property type="molecule type" value="Genomic_DNA"/>
</dbReference>
<dbReference type="Proteomes" id="UP000824078">
    <property type="component" value="Unassembled WGS sequence"/>
</dbReference>
<dbReference type="InterPro" id="IPR036390">
    <property type="entry name" value="WH_DNA-bd_sf"/>
</dbReference>
<dbReference type="SMART" id="SM00347">
    <property type="entry name" value="HTH_MARR"/>
    <property type="match status" value="1"/>
</dbReference>
<dbReference type="PANTHER" id="PTHR33164:SF43">
    <property type="entry name" value="HTH-TYPE TRANSCRIPTIONAL REPRESSOR YETL"/>
    <property type="match status" value="1"/>
</dbReference>
<dbReference type="PRINTS" id="PR00598">
    <property type="entry name" value="HTHMARR"/>
</dbReference>
<sequence length="151" mass="16715">MSSEEMDYEAAAKQLIMYSRGVAKGSIGTAYGMSMGEDPVLEFLSRQENGMSPSDLAARLGYSRPRMTRILDSLETKGYVVRVQDPHDRRRVIATCTDAGIEHAHDRNTGGVSNLAKSLSKMDEEDVRELLRALETAYSLTYGKDDVLGDF</sequence>
<reference evidence="2" key="1">
    <citation type="submission" date="2020-10" db="EMBL/GenBank/DDBJ databases">
        <authorList>
            <person name="Gilroy R."/>
        </authorList>
    </citation>
    <scope>NUCLEOTIDE SEQUENCE</scope>
    <source>
        <strain evidence="2">ChiHjej12B11-29160</strain>
    </source>
</reference>
<comment type="caution">
    <text evidence="2">The sequence shown here is derived from an EMBL/GenBank/DDBJ whole genome shotgun (WGS) entry which is preliminary data.</text>
</comment>
<dbReference type="CDD" id="cd00090">
    <property type="entry name" value="HTH_ARSR"/>
    <property type="match status" value="1"/>
</dbReference>
<dbReference type="InterPro" id="IPR039422">
    <property type="entry name" value="MarR/SlyA-like"/>
</dbReference>
<dbReference type="Gene3D" id="1.10.10.10">
    <property type="entry name" value="Winged helix-like DNA-binding domain superfamily/Winged helix DNA-binding domain"/>
    <property type="match status" value="1"/>
</dbReference>
<dbReference type="PROSITE" id="PS50995">
    <property type="entry name" value="HTH_MARR_2"/>
    <property type="match status" value="1"/>
</dbReference>
<evidence type="ECO:0000313" key="3">
    <source>
        <dbReference type="Proteomes" id="UP000824078"/>
    </source>
</evidence>
<dbReference type="SUPFAM" id="SSF46785">
    <property type="entry name" value="Winged helix' DNA-binding domain"/>
    <property type="match status" value="1"/>
</dbReference>
<accession>A0A9D1HX33</accession>
<reference evidence="2" key="2">
    <citation type="journal article" date="2021" name="PeerJ">
        <title>Extensive microbial diversity within the chicken gut microbiome revealed by metagenomics and culture.</title>
        <authorList>
            <person name="Gilroy R."/>
            <person name="Ravi A."/>
            <person name="Getino M."/>
            <person name="Pursley I."/>
            <person name="Horton D.L."/>
            <person name="Alikhan N.F."/>
            <person name="Baker D."/>
            <person name="Gharbi K."/>
            <person name="Hall N."/>
            <person name="Watson M."/>
            <person name="Adriaenssens E.M."/>
            <person name="Foster-Nyarko E."/>
            <person name="Jarju S."/>
            <person name="Secka A."/>
            <person name="Antonio M."/>
            <person name="Oren A."/>
            <person name="Chaudhuri R.R."/>
            <person name="La Ragione R."/>
            <person name="Hildebrand F."/>
            <person name="Pallen M.J."/>
        </authorList>
    </citation>
    <scope>NUCLEOTIDE SEQUENCE</scope>
    <source>
        <strain evidence="2">ChiHjej12B11-29160</strain>
    </source>
</reference>
<dbReference type="InterPro" id="IPR036388">
    <property type="entry name" value="WH-like_DNA-bd_sf"/>
</dbReference>
<dbReference type="Pfam" id="PF12802">
    <property type="entry name" value="MarR_2"/>
    <property type="match status" value="1"/>
</dbReference>
<dbReference type="InterPro" id="IPR000835">
    <property type="entry name" value="HTH_MarR-typ"/>
</dbReference>
<gene>
    <name evidence="2" type="ORF">IAD17_03200</name>
</gene>
<organism evidence="2 3">
    <name type="scientific">Candidatus Coprovicinus avistercoris</name>
    <dbReference type="NCBI Taxonomy" id="2840754"/>
    <lineage>
        <taxon>Bacteria</taxon>
        <taxon>Bacillati</taxon>
        <taxon>Actinomycetota</taxon>
        <taxon>Coriobacteriia</taxon>
        <taxon>Coriobacteriales</taxon>
        <taxon>Coriobacteriaceae</taxon>
        <taxon>Coriobacteriaceae incertae sedis</taxon>
        <taxon>Candidatus Coprovicinus</taxon>
    </lineage>
</organism>
<evidence type="ECO:0000259" key="1">
    <source>
        <dbReference type="PROSITE" id="PS50995"/>
    </source>
</evidence>
<dbReference type="GO" id="GO:0006950">
    <property type="term" value="P:response to stress"/>
    <property type="evidence" value="ECO:0007669"/>
    <property type="project" value="TreeGrafter"/>
</dbReference>
<evidence type="ECO:0000313" key="2">
    <source>
        <dbReference type="EMBL" id="HIU23912.1"/>
    </source>
</evidence>
<proteinExistence type="predicted"/>
<dbReference type="InterPro" id="IPR011991">
    <property type="entry name" value="ArsR-like_HTH"/>
</dbReference>
<name>A0A9D1HX33_9ACTN</name>
<feature type="domain" description="HTH marR-type" evidence="1">
    <location>
        <begin position="1"/>
        <end position="139"/>
    </location>
</feature>
<dbReference type="PANTHER" id="PTHR33164">
    <property type="entry name" value="TRANSCRIPTIONAL REGULATOR, MARR FAMILY"/>
    <property type="match status" value="1"/>
</dbReference>
<protein>
    <submittedName>
        <fullName evidence="2">Winged helix-turn-helix transcriptional regulator</fullName>
    </submittedName>
</protein>